<protein>
    <submittedName>
        <fullName evidence="7">C-C motif chemokine 3-like</fullName>
    </submittedName>
</protein>
<keyword evidence="4 5" id="KW-0732">Signal</keyword>
<dbReference type="FunFam" id="2.40.50.40:FF:000002">
    <property type="entry name" value="C-C motif chemokine"/>
    <property type="match status" value="1"/>
</dbReference>
<sequence>MKVLVAALAALLRAPRGAGAHRGLCPRASLLADGVPTSCCLSYHSRPVPRGLIASAYVTSSSCTQPGVIFVTKKKQEICADPQAPWVRAHLKHFQKKQN</sequence>
<dbReference type="CDD" id="cd00272">
    <property type="entry name" value="Chemokine_CC"/>
    <property type="match status" value="1"/>
</dbReference>
<dbReference type="InterPro" id="IPR039809">
    <property type="entry name" value="Chemokine_b/g/d"/>
</dbReference>
<reference evidence="7" key="2">
    <citation type="submission" date="2025-09" db="UniProtKB">
        <authorList>
            <consortium name="Ensembl"/>
        </authorList>
    </citation>
    <scope>IDENTIFICATION</scope>
</reference>
<keyword evidence="3" id="KW-0202">Cytokine</keyword>
<dbReference type="GO" id="GO:0008009">
    <property type="term" value="F:chemokine activity"/>
    <property type="evidence" value="ECO:0007669"/>
    <property type="project" value="InterPro"/>
</dbReference>
<evidence type="ECO:0000256" key="4">
    <source>
        <dbReference type="ARBA" id="ARBA00022729"/>
    </source>
</evidence>
<proteinExistence type="inferred from homology"/>
<dbReference type="InterPro" id="IPR036048">
    <property type="entry name" value="Interleukin_8-like_sf"/>
</dbReference>
<dbReference type="Gene3D" id="2.40.50.40">
    <property type="match status" value="1"/>
</dbReference>
<comment type="similarity">
    <text evidence="1">Belongs to the intercrine beta (chemokine CC) family.</text>
</comment>
<dbReference type="PANTHER" id="PTHR12015:SF103">
    <property type="entry name" value="C-C MOTIF CHEMOKINE 4-RELATED"/>
    <property type="match status" value="1"/>
</dbReference>
<dbReference type="Pfam" id="PF00048">
    <property type="entry name" value="IL8"/>
    <property type="match status" value="1"/>
</dbReference>
<dbReference type="GO" id="GO:0005615">
    <property type="term" value="C:extracellular space"/>
    <property type="evidence" value="ECO:0007669"/>
    <property type="project" value="UniProtKB-KW"/>
</dbReference>
<evidence type="ECO:0000313" key="7">
    <source>
        <dbReference type="Ensembl" id="ENSNPEP00000015021.1"/>
    </source>
</evidence>
<name>A0A8C6ZKG2_NOTPE</name>
<feature type="chain" id="PRO_5034516078" evidence="5">
    <location>
        <begin position="21"/>
        <end position="99"/>
    </location>
</feature>
<evidence type="ECO:0000313" key="8">
    <source>
        <dbReference type="Proteomes" id="UP000694420"/>
    </source>
</evidence>
<dbReference type="Ensembl" id="ENSNPET00000015394.1">
    <property type="protein sequence ID" value="ENSNPEP00000015021.1"/>
    <property type="gene ID" value="ENSNPEG00000011203.1"/>
</dbReference>
<evidence type="ECO:0000256" key="3">
    <source>
        <dbReference type="ARBA" id="ARBA00022514"/>
    </source>
</evidence>
<gene>
    <name evidence="7" type="primary">LOC112945411</name>
</gene>
<accession>A0A8C6ZKG2</accession>
<dbReference type="InterPro" id="IPR001811">
    <property type="entry name" value="Chemokine_IL8-like_dom"/>
</dbReference>
<dbReference type="GO" id="GO:0048020">
    <property type="term" value="F:CCR chemokine receptor binding"/>
    <property type="evidence" value="ECO:0007669"/>
    <property type="project" value="TreeGrafter"/>
</dbReference>
<organism evidence="7 8">
    <name type="scientific">Nothoprocta perdicaria</name>
    <name type="common">Chilean tinamou</name>
    <name type="synonym">Crypturus perdicarius</name>
    <dbReference type="NCBI Taxonomy" id="30464"/>
    <lineage>
        <taxon>Eukaryota</taxon>
        <taxon>Metazoa</taxon>
        <taxon>Chordata</taxon>
        <taxon>Craniata</taxon>
        <taxon>Vertebrata</taxon>
        <taxon>Euteleostomi</taxon>
        <taxon>Archelosauria</taxon>
        <taxon>Archosauria</taxon>
        <taxon>Dinosauria</taxon>
        <taxon>Saurischia</taxon>
        <taxon>Theropoda</taxon>
        <taxon>Coelurosauria</taxon>
        <taxon>Aves</taxon>
        <taxon>Palaeognathae</taxon>
        <taxon>Tinamiformes</taxon>
        <taxon>Tinamidae</taxon>
        <taxon>Nothoprocta</taxon>
    </lineage>
</organism>
<keyword evidence="8" id="KW-1185">Reference proteome</keyword>
<keyword evidence="2" id="KW-0145">Chemotaxis</keyword>
<dbReference type="GO" id="GO:0070098">
    <property type="term" value="P:chemokine-mediated signaling pathway"/>
    <property type="evidence" value="ECO:0007669"/>
    <property type="project" value="TreeGrafter"/>
</dbReference>
<dbReference type="PANTHER" id="PTHR12015">
    <property type="entry name" value="SMALL INDUCIBLE CYTOKINE A"/>
    <property type="match status" value="1"/>
</dbReference>
<evidence type="ECO:0000259" key="6">
    <source>
        <dbReference type="SMART" id="SM00199"/>
    </source>
</evidence>
<dbReference type="SUPFAM" id="SSF54117">
    <property type="entry name" value="Interleukin 8-like chemokines"/>
    <property type="match status" value="1"/>
</dbReference>
<reference evidence="7" key="1">
    <citation type="submission" date="2025-08" db="UniProtKB">
        <authorList>
            <consortium name="Ensembl"/>
        </authorList>
    </citation>
    <scope>IDENTIFICATION</scope>
</reference>
<feature type="signal peptide" evidence="5">
    <location>
        <begin position="1"/>
        <end position="20"/>
    </location>
</feature>
<evidence type="ECO:0000256" key="2">
    <source>
        <dbReference type="ARBA" id="ARBA00022500"/>
    </source>
</evidence>
<evidence type="ECO:0000256" key="1">
    <source>
        <dbReference type="ARBA" id="ARBA00010868"/>
    </source>
</evidence>
<dbReference type="GO" id="GO:0061844">
    <property type="term" value="P:antimicrobial humoral immune response mediated by antimicrobial peptide"/>
    <property type="evidence" value="ECO:0007669"/>
    <property type="project" value="TreeGrafter"/>
</dbReference>
<evidence type="ECO:0000256" key="5">
    <source>
        <dbReference type="SAM" id="SignalP"/>
    </source>
</evidence>
<dbReference type="SMART" id="SM00199">
    <property type="entry name" value="SCY"/>
    <property type="match status" value="1"/>
</dbReference>
<dbReference type="GO" id="GO:0048245">
    <property type="term" value="P:eosinophil chemotaxis"/>
    <property type="evidence" value="ECO:0007669"/>
    <property type="project" value="TreeGrafter"/>
</dbReference>
<dbReference type="GO" id="GO:0006954">
    <property type="term" value="P:inflammatory response"/>
    <property type="evidence" value="ECO:0007669"/>
    <property type="project" value="TreeGrafter"/>
</dbReference>
<feature type="domain" description="Chemokine interleukin-8-like" evidence="6">
    <location>
        <begin position="36"/>
        <end position="94"/>
    </location>
</feature>
<dbReference type="GO" id="GO:0030335">
    <property type="term" value="P:positive regulation of cell migration"/>
    <property type="evidence" value="ECO:0007669"/>
    <property type="project" value="TreeGrafter"/>
</dbReference>
<dbReference type="AlphaFoldDB" id="A0A8C6ZKG2"/>
<dbReference type="Proteomes" id="UP000694420">
    <property type="component" value="Unplaced"/>
</dbReference>